<evidence type="ECO:0000313" key="2">
    <source>
        <dbReference type="EMBL" id="GGC60875.1"/>
    </source>
</evidence>
<organism evidence="2 3">
    <name type="scientific">Hoyosella rhizosphaerae</name>
    <dbReference type="NCBI Taxonomy" id="1755582"/>
    <lineage>
        <taxon>Bacteria</taxon>
        <taxon>Bacillati</taxon>
        <taxon>Actinomycetota</taxon>
        <taxon>Actinomycetes</taxon>
        <taxon>Mycobacteriales</taxon>
        <taxon>Hoyosellaceae</taxon>
        <taxon>Hoyosella</taxon>
    </lineage>
</organism>
<protein>
    <recommendedName>
        <fullName evidence="1">M23ase beta-sheet core domain-containing protein</fullName>
    </recommendedName>
</protein>
<accession>A0A916XC40</accession>
<dbReference type="SUPFAM" id="SSF51261">
    <property type="entry name" value="Duplicated hybrid motif"/>
    <property type="match status" value="1"/>
</dbReference>
<evidence type="ECO:0000313" key="3">
    <source>
        <dbReference type="Proteomes" id="UP000641514"/>
    </source>
</evidence>
<dbReference type="InterPro" id="IPR016047">
    <property type="entry name" value="M23ase_b-sheet_dom"/>
</dbReference>
<dbReference type="CDD" id="cd12797">
    <property type="entry name" value="M23_peptidase"/>
    <property type="match status" value="1"/>
</dbReference>
<feature type="domain" description="M23ase beta-sheet core" evidence="1">
    <location>
        <begin position="2"/>
        <end position="77"/>
    </location>
</feature>
<keyword evidence="3" id="KW-1185">Reference proteome</keyword>
<gene>
    <name evidence="2" type="ORF">GCM10011410_11690</name>
</gene>
<dbReference type="Pfam" id="PF01551">
    <property type="entry name" value="Peptidase_M23"/>
    <property type="match status" value="1"/>
</dbReference>
<proteinExistence type="predicted"/>
<reference evidence="2" key="2">
    <citation type="submission" date="2020-09" db="EMBL/GenBank/DDBJ databases">
        <authorList>
            <person name="Sun Q."/>
            <person name="Zhou Y."/>
        </authorList>
    </citation>
    <scope>NUCLEOTIDE SEQUENCE</scope>
    <source>
        <strain evidence="2">CGMCC 1.15478</strain>
    </source>
</reference>
<dbReference type="Proteomes" id="UP000641514">
    <property type="component" value="Unassembled WGS sequence"/>
</dbReference>
<comment type="caution">
    <text evidence="2">The sequence shown here is derived from an EMBL/GenBank/DDBJ whole genome shotgun (WGS) entry which is preliminary data.</text>
</comment>
<name>A0A916XC40_9ACTN</name>
<sequence length="101" mass="10478">MHASATGVVVFAGPVGGRPVISIDHPGGIRTTYEPVSPLINPGDTVTQGQHIGDVISGHNGCAVDACLHWGARHSADRLSYIDPLILLGLIAIRLKPLGPD</sequence>
<reference evidence="2" key="1">
    <citation type="journal article" date="2014" name="Int. J. Syst. Evol. Microbiol.">
        <title>Complete genome sequence of Corynebacterium casei LMG S-19264T (=DSM 44701T), isolated from a smear-ripened cheese.</title>
        <authorList>
            <consortium name="US DOE Joint Genome Institute (JGI-PGF)"/>
            <person name="Walter F."/>
            <person name="Albersmeier A."/>
            <person name="Kalinowski J."/>
            <person name="Ruckert C."/>
        </authorList>
    </citation>
    <scope>NUCLEOTIDE SEQUENCE</scope>
    <source>
        <strain evidence="2">CGMCC 1.15478</strain>
    </source>
</reference>
<dbReference type="EMBL" id="BMJH01000001">
    <property type="protein sequence ID" value="GGC60875.1"/>
    <property type="molecule type" value="Genomic_DNA"/>
</dbReference>
<evidence type="ECO:0000259" key="1">
    <source>
        <dbReference type="Pfam" id="PF01551"/>
    </source>
</evidence>
<dbReference type="Gene3D" id="2.70.70.10">
    <property type="entry name" value="Glucose Permease (Domain IIA)"/>
    <property type="match status" value="1"/>
</dbReference>
<dbReference type="AlphaFoldDB" id="A0A916XC40"/>
<dbReference type="InterPro" id="IPR011055">
    <property type="entry name" value="Dup_hybrid_motif"/>
</dbReference>